<evidence type="ECO:0000256" key="12">
    <source>
        <dbReference type="SAM" id="MobiDB-lite"/>
    </source>
</evidence>
<dbReference type="SUPFAM" id="SSF52540">
    <property type="entry name" value="P-loop containing nucleoside triphosphate hydrolases"/>
    <property type="match status" value="1"/>
</dbReference>
<evidence type="ECO:0000313" key="16">
    <source>
        <dbReference type="EMBL" id="RIA56309.1"/>
    </source>
</evidence>
<dbReference type="EC" id="3.6.4.13" evidence="1"/>
<sequence>MTTFEHLGLSKALADVLAGLDYSQPTPIQQQAIPPLMRGKDILALAQTGTGKTAAFTLPILERLSHDKRPPLPGQPKALILAPTRELAQQIAESLRSYGRKLRLRHGIVVGGVAARPQIKALRDGVDVLVATTGRLLDHIEQGHVRLQNTGILVLDEADRMFDMGFIRDVRKIAAMMPAERQTALFSATMPDEIAKLSREILTEPVRVEIAAKTLTVDRVRQNVMFVEQGGKLGALKGLLSDAACERTIVFTRTKRGADRLARQLIKGDTTAEAIHGDKSQSARQRALARFSDGKAQVLVATDVAARGIDIDNVTHVINYDLPGEPESYVHRIGRTARAGLSGTAISLCTPADRGNLKAIEKLTRRRMDVIGGEATPGEAPSSSAPAAQDKPAAARRPRRRNRRPAPSRNAA</sequence>
<keyword evidence="5 11" id="KW-0347">Helicase</keyword>
<dbReference type="CDD" id="cd00268">
    <property type="entry name" value="DEADc"/>
    <property type="match status" value="1"/>
</dbReference>
<dbReference type="InterPro" id="IPR000629">
    <property type="entry name" value="RNA-helicase_DEAD-box_CS"/>
</dbReference>
<dbReference type="InterPro" id="IPR044742">
    <property type="entry name" value="DEAD/DEAH_RhlB"/>
</dbReference>
<dbReference type="GO" id="GO:0003676">
    <property type="term" value="F:nucleic acid binding"/>
    <property type="evidence" value="ECO:0007669"/>
    <property type="project" value="InterPro"/>
</dbReference>
<evidence type="ECO:0000256" key="11">
    <source>
        <dbReference type="RuleBase" id="RU000492"/>
    </source>
</evidence>
<evidence type="ECO:0000256" key="9">
    <source>
        <dbReference type="ARBA" id="ARBA00074363"/>
    </source>
</evidence>
<feature type="domain" description="Helicase ATP-binding" evidence="13">
    <location>
        <begin position="33"/>
        <end position="208"/>
    </location>
</feature>
<dbReference type="PANTHER" id="PTHR47959:SF13">
    <property type="entry name" value="ATP-DEPENDENT RNA HELICASE RHLE"/>
    <property type="match status" value="1"/>
</dbReference>
<dbReference type="EMBL" id="QXDF01000001">
    <property type="protein sequence ID" value="RIA56309.1"/>
    <property type="molecule type" value="Genomic_DNA"/>
</dbReference>
<dbReference type="SMART" id="SM00490">
    <property type="entry name" value="HELICc"/>
    <property type="match status" value="1"/>
</dbReference>
<dbReference type="InterPro" id="IPR014014">
    <property type="entry name" value="RNA_helicase_DEAD_Q_motif"/>
</dbReference>
<feature type="short sequence motif" description="Q motif" evidence="10">
    <location>
        <begin position="2"/>
        <end position="30"/>
    </location>
</feature>
<comment type="similarity">
    <text evidence="7 11">Belongs to the DEAD box helicase family.</text>
</comment>
<feature type="domain" description="Helicase C-terminal" evidence="14">
    <location>
        <begin position="235"/>
        <end position="384"/>
    </location>
</feature>
<dbReference type="FunFam" id="3.40.50.300:FF:000108">
    <property type="entry name" value="ATP-dependent RNA helicase RhlE"/>
    <property type="match status" value="1"/>
</dbReference>
<accession>A0A397Q755</accession>
<evidence type="ECO:0000256" key="1">
    <source>
        <dbReference type="ARBA" id="ARBA00012552"/>
    </source>
</evidence>
<feature type="compositionally biased region" description="Basic residues" evidence="12">
    <location>
        <begin position="394"/>
        <end position="406"/>
    </location>
</feature>
<feature type="compositionally biased region" description="Low complexity" evidence="12">
    <location>
        <begin position="380"/>
        <end position="392"/>
    </location>
</feature>
<dbReference type="PROSITE" id="PS51192">
    <property type="entry name" value="HELICASE_ATP_BIND_1"/>
    <property type="match status" value="1"/>
</dbReference>
<dbReference type="InterPro" id="IPR027417">
    <property type="entry name" value="P-loop_NTPase"/>
</dbReference>
<dbReference type="InterPro" id="IPR050079">
    <property type="entry name" value="DEAD_box_RNA_helicase"/>
</dbReference>
<dbReference type="Pfam" id="PF00270">
    <property type="entry name" value="DEAD"/>
    <property type="match status" value="1"/>
</dbReference>
<dbReference type="PANTHER" id="PTHR47959">
    <property type="entry name" value="ATP-DEPENDENT RNA HELICASE RHLE-RELATED"/>
    <property type="match status" value="1"/>
</dbReference>
<keyword evidence="3 11" id="KW-0547">Nucleotide-binding</keyword>
<gene>
    <name evidence="16" type="ORF">BXY53_1412</name>
</gene>
<dbReference type="PROSITE" id="PS51194">
    <property type="entry name" value="HELICASE_CTER"/>
    <property type="match status" value="1"/>
</dbReference>
<evidence type="ECO:0000256" key="3">
    <source>
        <dbReference type="ARBA" id="ARBA00022741"/>
    </source>
</evidence>
<dbReference type="Pfam" id="PF00271">
    <property type="entry name" value="Helicase_C"/>
    <property type="match status" value="1"/>
</dbReference>
<evidence type="ECO:0000256" key="8">
    <source>
        <dbReference type="ARBA" id="ARBA00047984"/>
    </source>
</evidence>
<evidence type="ECO:0000259" key="15">
    <source>
        <dbReference type="PROSITE" id="PS51195"/>
    </source>
</evidence>
<keyword evidence="17" id="KW-1185">Reference proteome</keyword>
<feature type="domain" description="DEAD-box RNA helicase Q" evidence="15">
    <location>
        <begin position="2"/>
        <end position="30"/>
    </location>
</feature>
<evidence type="ECO:0000256" key="2">
    <source>
        <dbReference type="ARBA" id="ARBA00022490"/>
    </source>
</evidence>
<evidence type="ECO:0000256" key="7">
    <source>
        <dbReference type="ARBA" id="ARBA00038437"/>
    </source>
</evidence>
<evidence type="ECO:0000313" key="17">
    <source>
        <dbReference type="Proteomes" id="UP000266273"/>
    </source>
</evidence>
<dbReference type="CDD" id="cd18787">
    <property type="entry name" value="SF2_C_DEAD"/>
    <property type="match status" value="1"/>
</dbReference>
<dbReference type="InterPro" id="IPR014001">
    <property type="entry name" value="Helicase_ATP-bd"/>
</dbReference>
<dbReference type="GO" id="GO:0016787">
    <property type="term" value="F:hydrolase activity"/>
    <property type="evidence" value="ECO:0007669"/>
    <property type="project" value="UniProtKB-KW"/>
</dbReference>
<dbReference type="GO" id="GO:0003724">
    <property type="term" value="F:RNA helicase activity"/>
    <property type="evidence" value="ECO:0007669"/>
    <property type="project" value="UniProtKB-EC"/>
</dbReference>
<dbReference type="GO" id="GO:0042255">
    <property type="term" value="P:ribosome assembly"/>
    <property type="evidence" value="ECO:0007669"/>
    <property type="project" value="UniProtKB-ARBA"/>
</dbReference>
<name>A0A397Q755_9HYPH</name>
<dbReference type="InterPro" id="IPR001650">
    <property type="entry name" value="Helicase_C-like"/>
</dbReference>
<feature type="region of interest" description="Disordered" evidence="12">
    <location>
        <begin position="370"/>
        <end position="412"/>
    </location>
</feature>
<comment type="catalytic activity">
    <reaction evidence="8">
        <text>ATP + H2O = ADP + phosphate + H(+)</text>
        <dbReference type="Rhea" id="RHEA:13065"/>
        <dbReference type="ChEBI" id="CHEBI:15377"/>
        <dbReference type="ChEBI" id="CHEBI:15378"/>
        <dbReference type="ChEBI" id="CHEBI:30616"/>
        <dbReference type="ChEBI" id="CHEBI:43474"/>
        <dbReference type="ChEBI" id="CHEBI:456216"/>
        <dbReference type="EC" id="3.6.4.13"/>
    </reaction>
</comment>
<keyword evidence="4 11" id="KW-0378">Hydrolase</keyword>
<keyword evidence="6 11" id="KW-0067">ATP-binding</keyword>
<dbReference type="PROSITE" id="PS51195">
    <property type="entry name" value="Q_MOTIF"/>
    <property type="match status" value="1"/>
</dbReference>
<dbReference type="SMART" id="SM00487">
    <property type="entry name" value="DEXDc"/>
    <property type="match status" value="1"/>
</dbReference>
<dbReference type="InterPro" id="IPR011545">
    <property type="entry name" value="DEAD/DEAH_box_helicase_dom"/>
</dbReference>
<organism evidence="16 17">
    <name type="scientific">Dichotomicrobium thermohalophilum</name>
    <dbReference type="NCBI Taxonomy" id="933063"/>
    <lineage>
        <taxon>Bacteria</taxon>
        <taxon>Pseudomonadati</taxon>
        <taxon>Pseudomonadota</taxon>
        <taxon>Alphaproteobacteria</taxon>
        <taxon>Hyphomicrobiales</taxon>
        <taxon>Hyphomicrobiaceae</taxon>
        <taxon>Dichotomicrobium</taxon>
    </lineage>
</organism>
<evidence type="ECO:0000259" key="13">
    <source>
        <dbReference type="PROSITE" id="PS51192"/>
    </source>
</evidence>
<evidence type="ECO:0000256" key="4">
    <source>
        <dbReference type="ARBA" id="ARBA00022801"/>
    </source>
</evidence>
<dbReference type="Proteomes" id="UP000266273">
    <property type="component" value="Unassembled WGS sequence"/>
</dbReference>
<dbReference type="AlphaFoldDB" id="A0A397Q755"/>
<evidence type="ECO:0000256" key="5">
    <source>
        <dbReference type="ARBA" id="ARBA00022806"/>
    </source>
</evidence>
<dbReference type="GO" id="GO:0005524">
    <property type="term" value="F:ATP binding"/>
    <property type="evidence" value="ECO:0007669"/>
    <property type="project" value="UniProtKB-KW"/>
</dbReference>
<protein>
    <recommendedName>
        <fullName evidence="9">DEAD-box ATP-dependent RNA helicase RhpA</fullName>
        <ecNumber evidence="1">3.6.4.13</ecNumber>
    </recommendedName>
</protein>
<comment type="caution">
    <text evidence="16">The sequence shown here is derived from an EMBL/GenBank/DDBJ whole genome shotgun (WGS) entry which is preliminary data.</text>
</comment>
<dbReference type="Gene3D" id="3.40.50.300">
    <property type="entry name" value="P-loop containing nucleotide triphosphate hydrolases"/>
    <property type="match status" value="2"/>
</dbReference>
<proteinExistence type="inferred from homology"/>
<dbReference type="GO" id="GO:0009266">
    <property type="term" value="P:response to temperature stimulus"/>
    <property type="evidence" value="ECO:0007669"/>
    <property type="project" value="UniProtKB-ARBA"/>
</dbReference>
<evidence type="ECO:0000259" key="14">
    <source>
        <dbReference type="PROSITE" id="PS51194"/>
    </source>
</evidence>
<evidence type="ECO:0000256" key="10">
    <source>
        <dbReference type="PROSITE-ProRule" id="PRU00552"/>
    </source>
</evidence>
<dbReference type="GO" id="GO:0005829">
    <property type="term" value="C:cytosol"/>
    <property type="evidence" value="ECO:0007669"/>
    <property type="project" value="TreeGrafter"/>
</dbReference>
<reference evidence="16 17" key="1">
    <citation type="submission" date="2018-08" db="EMBL/GenBank/DDBJ databases">
        <title>Genomic Encyclopedia of Archaeal and Bacterial Type Strains, Phase II (KMG-II): from individual species to whole genera.</title>
        <authorList>
            <person name="Goeker M."/>
        </authorList>
    </citation>
    <scope>NUCLEOTIDE SEQUENCE [LARGE SCALE GENOMIC DNA]</scope>
    <source>
        <strain evidence="16 17">DSM 5002</strain>
    </source>
</reference>
<dbReference type="PROSITE" id="PS00039">
    <property type="entry name" value="DEAD_ATP_HELICASE"/>
    <property type="match status" value="1"/>
</dbReference>
<dbReference type="RefSeq" id="WP_210209164.1">
    <property type="nucleotide sequence ID" value="NZ_QXDF01000001.1"/>
</dbReference>
<keyword evidence="2" id="KW-0963">Cytoplasm</keyword>
<evidence type="ECO:0000256" key="6">
    <source>
        <dbReference type="ARBA" id="ARBA00022840"/>
    </source>
</evidence>